<comment type="function">
    <text evidence="7">This protein is part of the stalk that links CF(0) to CF(1). It either transmits conformational changes from CF(0) to CF(1) or is implicated in proton conduction.</text>
</comment>
<organism evidence="8 10">
    <name type="scientific">Clostridium innocuum</name>
    <dbReference type="NCBI Taxonomy" id="1522"/>
    <lineage>
        <taxon>Bacteria</taxon>
        <taxon>Bacillati</taxon>
        <taxon>Bacillota</taxon>
        <taxon>Clostridia</taxon>
        <taxon>Eubacteriales</taxon>
        <taxon>Clostridiaceae</taxon>
        <taxon>Clostridium</taxon>
    </lineage>
</organism>
<reference evidence="8 10" key="1">
    <citation type="submission" date="2014-08" db="EMBL/GenBank/DDBJ databases">
        <title>Clostridium innocuum, an unnegligible vancomycin-resistant pathogen causing extra-intestinal infections.</title>
        <authorList>
            <person name="Feng Y."/>
            <person name="Chiu C.-H."/>
        </authorList>
    </citation>
    <scope>NUCLEOTIDE SEQUENCE [LARGE SCALE GENOMIC DNA]</scope>
    <source>
        <strain evidence="8 10">AN88</strain>
    </source>
</reference>
<keyword evidence="7" id="KW-0139">CF(1)</keyword>
<dbReference type="AlphaFoldDB" id="A0A099IBI1"/>
<keyword evidence="6 7" id="KW-0066">ATP synthesis</keyword>
<evidence type="ECO:0000313" key="11">
    <source>
        <dbReference type="Proteomes" id="UP000503330"/>
    </source>
</evidence>
<keyword evidence="7" id="KW-1003">Cell membrane</keyword>
<keyword evidence="3 7" id="KW-0375">Hydrogen ion transport</keyword>
<gene>
    <name evidence="7 9" type="primary">atpH</name>
    <name evidence="8" type="ORF">CIAN88_02745</name>
    <name evidence="9" type="ORF">G4D54_01335</name>
</gene>
<evidence type="ECO:0000256" key="4">
    <source>
        <dbReference type="ARBA" id="ARBA00023065"/>
    </source>
</evidence>
<dbReference type="HAMAP" id="MF_01416">
    <property type="entry name" value="ATP_synth_delta_bact"/>
    <property type="match status" value="1"/>
</dbReference>
<proteinExistence type="inferred from homology"/>
<evidence type="ECO:0000256" key="7">
    <source>
        <dbReference type="HAMAP-Rule" id="MF_01416"/>
    </source>
</evidence>
<dbReference type="PRINTS" id="PR00125">
    <property type="entry name" value="ATPASEDELTA"/>
</dbReference>
<evidence type="ECO:0000256" key="2">
    <source>
        <dbReference type="ARBA" id="ARBA00022448"/>
    </source>
</evidence>
<sequence>MAGIAAKSYSDALFALAQEEQKLDTFKADVCMMDEQLKAYPDFMRVLTHPKIHKEEKKQTLASVFGSEVDHMVLNFAKLLIDKSRFQSFHDITREFVKQYNKVNNIEVAHVRTAKKLDAAEIKRLKSMLEEKLSKTVELHIQEDPDLLAGLRIKINDMVLDNTARSRMDNLKQLAQSEPVQES</sequence>
<comment type="similarity">
    <text evidence="7">Belongs to the ATPase delta chain family.</text>
</comment>
<protein>
    <recommendedName>
        <fullName evidence="7">ATP synthase subunit delta</fullName>
    </recommendedName>
    <alternativeName>
        <fullName evidence="7">ATP synthase F(1) sector subunit delta</fullName>
    </alternativeName>
    <alternativeName>
        <fullName evidence="7">F-type ATPase subunit delta</fullName>
        <shortName evidence="7">F-ATPase subunit delta</shortName>
    </alternativeName>
</protein>
<evidence type="ECO:0000256" key="1">
    <source>
        <dbReference type="ARBA" id="ARBA00004370"/>
    </source>
</evidence>
<dbReference type="Proteomes" id="UP000503330">
    <property type="component" value="Chromosome"/>
</dbReference>
<reference evidence="9 11" key="2">
    <citation type="submission" date="2020-02" db="EMBL/GenBank/DDBJ databases">
        <authorList>
            <person name="Kociolek L.K."/>
            <person name="Ozer E.A."/>
        </authorList>
    </citation>
    <scope>NUCLEOTIDE SEQUENCE [LARGE SCALE GENOMIC DNA]</scope>
    <source>
        <strain evidence="9 11">ATCC 14501</strain>
    </source>
</reference>
<dbReference type="GO" id="GO:0045259">
    <property type="term" value="C:proton-transporting ATP synthase complex"/>
    <property type="evidence" value="ECO:0007669"/>
    <property type="project" value="UniProtKB-KW"/>
</dbReference>
<accession>A0A099IBI1</accession>
<dbReference type="RefSeq" id="WP_002606930.1">
    <property type="nucleotide sequence ID" value="NZ_BAAACC010000012.1"/>
</dbReference>
<dbReference type="NCBIfam" id="TIGR01145">
    <property type="entry name" value="ATP_synt_delta"/>
    <property type="match status" value="1"/>
</dbReference>
<dbReference type="PANTHER" id="PTHR11910">
    <property type="entry name" value="ATP SYNTHASE DELTA CHAIN"/>
    <property type="match status" value="1"/>
</dbReference>
<keyword evidence="4 7" id="KW-0406">Ion transport</keyword>
<comment type="function">
    <text evidence="7">F(1)F(0) ATP synthase produces ATP from ADP in the presence of a proton or sodium gradient. F-type ATPases consist of two structural domains, F(1) containing the extramembraneous catalytic core and F(0) containing the membrane proton channel, linked together by a central stalk and a peripheral stalk. During catalysis, ATP synthesis in the catalytic domain of F(1) is coupled via a rotary mechanism of the central stalk subunits to proton translocation.</text>
</comment>
<evidence type="ECO:0000256" key="6">
    <source>
        <dbReference type="ARBA" id="ARBA00023310"/>
    </source>
</evidence>
<evidence type="ECO:0000313" key="8">
    <source>
        <dbReference type="EMBL" id="KGJ54562.1"/>
    </source>
</evidence>
<keyword evidence="2 7" id="KW-0813">Transport</keyword>
<dbReference type="GO" id="GO:0005886">
    <property type="term" value="C:plasma membrane"/>
    <property type="evidence" value="ECO:0007669"/>
    <property type="project" value="UniProtKB-SubCell"/>
</dbReference>
<dbReference type="GO" id="GO:0046933">
    <property type="term" value="F:proton-transporting ATP synthase activity, rotational mechanism"/>
    <property type="evidence" value="ECO:0007669"/>
    <property type="project" value="UniProtKB-UniRule"/>
</dbReference>
<dbReference type="InterPro" id="IPR026015">
    <property type="entry name" value="ATP_synth_OSCP/delta_N_sf"/>
</dbReference>
<dbReference type="GeneID" id="61924138"/>
<evidence type="ECO:0000256" key="3">
    <source>
        <dbReference type="ARBA" id="ARBA00022781"/>
    </source>
</evidence>
<evidence type="ECO:0000256" key="5">
    <source>
        <dbReference type="ARBA" id="ARBA00023136"/>
    </source>
</evidence>
<comment type="subcellular location">
    <subcellularLocation>
        <location evidence="7">Cell membrane</location>
        <topology evidence="7">Peripheral membrane protein</topology>
    </subcellularLocation>
    <subcellularLocation>
        <location evidence="1">Membrane</location>
    </subcellularLocation>
</comment>
<dbReference type="Pfam" id="PF00213">
    <property type="entry name" value="OSCP"/>
    <property type="match status" value="1"/>
</dbReference>
<name>A0A099IBI1_CLOIN</name>
<dbReference type="Proteomes" id="UP000030008">
    <property type="component" value="Unassembled WGS sequence"/>
</dbReference>
<evidence type="ECO:0000313" key="9">
    <source>
        <dbReference type="EMBL" id="QJA01147.1"/>
    </source>
</evidence>
<keyword evidence="5 7" id="KW-0472">Membrane</keyword>
<dbReference type="EMBL" id="JQIF01000014">
    <property type="protein sequence ID" value="KGJ54562.1"/>
    <property type="molecule type" value="Genomic_DNA"/>
</dbReference>
<dbReference type="EMBL" id="CP048838">
    <property type="protein sequence ID" value="QJA01147.1"/>
    <property type="molecule type" value="Genomic_DNA"/>
</dbReference>
<dbReference type="Gene3D" id="1.10.520.20">
    <property type="entry name" value="N-terminal domain of the delta subunit of the F1F0-ATP synthase"/>
    <property type="match status" value="1"/>
</dbReference>
<evidence type="ECO:0000313" key="10">
    <source>
        <dbReference type="Proteomes" id="UP000030008"/>
    </source>
</evidence>
<dbReference type="InterPro" id="IPR000711">
    <property type="entry name" value="ATPase_OSCP/dsu"/>
</dbReference>
<dbReference type="SUPFAM" id="SSF47928">
    <property type="entry name" value="N-terminal domain of the delta subunit of the F1F0-ATP synthase"/>
    <property type="match status" value="1"/>
</dbReference>